<accession>A0A8S5PTW1</accession>
<dbReference type="EMBL" id="BK015505">
    <property type="protein sequence ID" value="DAE10176.1"/>
    <property type="molecule type" value="Genomic_DNA"/>
</dbReference>
<proteinExistence type="predicted"/>
<dbReference type="InterPro" id="IPR010982">
    <property type="entry name" value="Lambda_DNA-bd_dom_sf"/>
</dbReference>
<dbReference type="InterPro" id="IPR001387">
    <property type="entry name" value="Cro/C1-type_HTH"/>
</dbReference>
<dbReference type="GO" id="GO:0003677">
    <property type="term" value="F:DNA binding"/>
    <property type="evidence" value="ECO:0007669"/>
    <property type="project" value="InterPro"/>
</dbReference>
<feature type="domain" description="HTH cro/C1-type" evidence="1">
    <location>
        <begin position="5"/>
        <end position="62"/>
    </location>
</feature>
<dbReference type="SMART" id="SM00530">
    <property type="entry name" value="HTH_XRE"/>
    <property type="match status" value="1"/>
</dbReference>
<dbReference type="CDD" id="cd00093">
    <property type="entry name" value="HTH_XRE"/>
    <property type="match status" value="1"/>
</dbReference>
<dbReference type="Pfam" id="PF12844">
    <property type="entry name" value="HTH_19"/>
    <property type="match status" value="1"/>
</dbReference>
<organism evidence="2">
    <name type="scientific">Myoviridae sp. ctzS633</name>
    <dbReference type="NCBI Taxonomy" id="2825212"/>
    <lineage>
        <taxon>Viruses</taxon>
        <taxon>Duplodnaviria</taxon>
        <taxon>Heunggongvirae</taxon>
        <taxon>Uroviricota</taxon>
        <taxon>Caudoviricetes</taxon>
    </lineage>
</organism>
<evidence type="ECO:0000259" key="1">
    <source>
        <dbReference type="PROSITE" id="PS50943"/>
    </source>
</evidence>
<sequence>MNNRIKEVREHFKLTQTEFGERLGVSRDVIGNIEYNRLKNPKQKEPIIKLICSTFGVNEIWLRTGEGEMFQAMTENEELAAYAGDVLAAAPDDIRKRFLAAQAKWTPDMWAVFAKIVDSFTETKKPDTE</sequence>
<dbReference type="PROSITE" id="PS50943">
    <property type="entry name" value="HTH_CROC1"/>
    <property type="match status" value="1"/>
</dbReference>
<dbReference type="SUPFAM" id="SSF47413">
    <property type="entry name" value="lambda repressor-like DNA-binding domains"/>
    <property type="match status" value="1"/>
</dbReference>
<protein>
    <submittedName>
        <fullName evidence="2">Helix-turn-helix domain protein</fullName>
    </submittedName>
</protein>
<reference evidence="2" key="1">
    <citation type="journal article" date="2021" name="Proc. Natl. Acad. Sci. U.S.A.">
        <title>A Catalog of Tens of Thousands of Viruses from Human Metagenomes Reveals Hidden Associations with Chronic Diseases.</title>
        <authorList>
            <person name="Tisza M.J."/>
            <person name="Buck C.B."/>
        </authorList>
    </citation>
    <scope>NUCLEOTIDE SEQUENCE</scope>
    <source>
        <strain evidence="2">CtzS633</strain>
    </source>
</reference>
<dbReference type="Gene3D" id="1.10.260.40">
    <property type="entry name" value="lambda repressor-like DNA-binding domains"/>
    <property type="match status" value="1"/>
</dbReference>
<evidence type="ECO:0000313" key="2">
    <source>
        <dbReference type="EMBL" id="DAE10176.1"/>
    </source>
</evidence>
<name>A0A8S5PTW1_9CAUD</name>